<proteinExistence type="predicted"/>
<comment type="caution">
    <text evidence="1">The sequence shown here is derived from an EMBL/GenBank/DDBJ whole genome shotgun (WGS) entry which is preliminary data.</text>
</comment>
<evidence type="ECO:0000313" key="1">
    <source>
        <dbReference type="EMBL" id="TEB06366.1"/>
    </source>
</evidence>
<reference evidence="1 2" key="1">
    <citation type="journal article" date="2019" name="Nat. Ecol. Evol.">
        <title>Megaphylogeny resolves global patterns of mushroom evolution.</title>
        <authorList>
            <person name="Varga T."/>
            <person name="Krizsan K."/>
            <person name="Foldi C."/>
            <person name="Dima B."/>
            <person name="Sanchez-Garcia M."/>
            <person name="Sanchez-Ramirez S."/>
            <person name="Szollosi G.J."/>
            <person name="Szarkandi J.G."/>
            <person name="Papp V."/>
            <person name="Albert L."/>
            <person name="Andreopoulos W."/>
            <person name="Angelini C."/>
            <person name="Antonin V."/>
            <person name="Barry K.W."/>
            <person name="Bougher N.L."/>
            <person name="Buchanan P."/>
            <person name="Buyck B."/>
            <person name="Bense V."/>
            <person name="Catcheside P."/>
            <person name="Chovatia M."/>
            <person name="Cooper J."/>
            <person name="Damon W."/>
            <person name="Desjardin D."/>
            <person name="Finy P."/>
            <person name="Geml J."/>
            <person name="Haridas S."/>
            <person name="Hughes K."/>
            <person name="Justo A."/>
            <person name="Karasinski D."/>
            <person name="Kautmanova I."/>
            <person name="Kiss B."/>
            <person name="Kocsube S."/>
            <person name="Kotiranta H."/>
            <person name="LaButti K.M."/>
            <person name="Lechner B.E."/>
            <person name="Liimatainen K."/>
            <person name="Lipzen A."/>
            <person name="Lukacs Z."/>
            <person name="Mihaltcheva S."/>
            <person name="Morgado L.N."/>
            <person name="Niskanen T."/>
            <person name="Noordeloos M.E."/>
            <person name="Ohm R.A."/>
            <person name="Ortiz-Santana B."/>
            <person name="Ovrebo C."/>
            <person name="Racz N."/>
            <person name="Riley R."/>
            <person name="Savchenko A."/>
            <person name="Shiryaev A."/>
            <person name="Soop K."/>
            <person name="Spirin V."/>
            <person name="Szebenyi C."/>
            <person name="Tomsovsky M."/>
            <person name="Tulloss R.E."/>
            <person name="Uehling J."/>
            <person name="Grigoriev I.V."/>
            <person name="Vagvolgyi C."/>
            <person name="Papp T."/>
            <person name="Martin F.M."/>
            <person name="Miettinen O."/>
            <person name="Hibbett D.S."/>
            <person name="Nagy L.G."/>
        </authorList>
    </citation>
    <scope>NUCLEOTIDE SEQUENCE [LARGE SCALE GENOMIC DNA]</scope>
    <source>
        <strain evidence="1 2">FP101781</strain>
    </source>
</reference>
<name>A0A4Y7RC12_COPMI</name>
<evidence type="ECO:0000313" key="2">
    <source>
        <dbReference type="Proteomes" id="UP000298030"/>
    </source>
</evidence>
<sequence length="129" mass="14176">MRAVLRSKAHSPFGLLHSGMGARLAEACREQFPALESDVAQVQRESGLLAYLLTTLIDMAPIGYRDTGSKIELRNTQVGGRVDVVQLPAHQDDDDERLALVPRPTPVEVEEGIESNLEKGLLMEDQGLR</sequence>
<dbReference type="OrthoDB" id="3227921at2759"/>
<accession>A0A4Y7RC12</accession>
<organism evidence="1 2">
    <name type="scientific">Coprinellus micaceus</name>
    <name type="common">Glistening ink-cap mushroom</name>
    <name type="synonym">Coprinus micaceus</name>
    <dbReference type="NCBI Taxonomy" id="71717"/>
    <lineage>
        <taxon>Eukaryota</taxon>
        <taxon>Fungi</taxon>
        <taxon>Dikarya</taxon>
        <taxon>Basidiomycota</taxon>
        <taxon>Agaricomycotina</taxon>
        <taxon>Agaricomycetes</taxon>
        <taxon>Agaricomycetidae</taxon>
        <taxon>Agaricales</taxon>
        <taxon>Agaricineae</taxon>
        <taxon>Psathyrellaceae</taxon>
        <taxon>Coprinellus</taxon>
    </lineage>
</organism>
<dbReference type="Proteomes" id="UP000298030">
    <property type="component" value="Unassembled WGS sequence"/>
</dbReference>
<protein>
    <submittedName>
        <fullName evidence="1">Uncharacterized protein</fullName>
    </submittedName>
</protein>
<keyword evidence="2" id="KW-1185">Reference proteome</keyword>
<dbReference type="EMBL" id="QPFP01000569">
    <property type="protein sequence ID" value="TEB06366.1"/>
    <property type="molecule type" value="Genomic_DNA"/>
</dbReference>
<dbReference type="AlphaFoldDB" id="A0A4Y7RC12"/>
<gene>
    <name evidence="1" type="ORF">FA13DRAFT_1824577</name>
</gene>